<keyword evidence="3" id="KW-1185">Reference proteome</keyword>
<proteinExistence type="predicted"/>
<comment type="caution">
    <text evidence="2">The sequence shown here is derived from an EMBL/GenBank/DDBJ whole genome shotgun (WGS) entry which is preliminary data.</text>
</comment>
<sequence length="113" mass="12134">MNTEHGLTLAENSLGGHPIQDSINSGNEMGNSGPQIRSGDAKISFRDKLIGDSAIKTLAFADTLAGEKVAKIDTNTEDDIPAVSFTEEARDAFNEPYKEVVIIKVLGKHVSYT</sequence>
<organism evidence="2 3">
    <name type="scientific">Stylosanthes scabra</name>
    <dbReference type="NCBI Taxonomy" id="79078"/>
    <lineage>
        <taxon>Eukaryota</taxon>
        <taxon>Viridiplantae</taxon>
        <taxon>Streptophyta</taxon>
        <taxon>Embryophyta</taxon>
        <taxon>Tracheophyta</taxon>
        <taxon>Spermatophyta</taxon>
        <taxon>Magnoliopsida</taxon>
        <taxon>eudicotyledons</taxon>
        <taxon>Gunneridae</taxon>
        <taxon>Pentapetalae</taxon>
        <taxon>rosids</taxon>
        <taxon>fabids</taxon>
        <taxon>Fabales</taxon>
        <taxon>Fabaceae</taxon>
        <taxon>Papilionoideae</taxon>
        <taxon>50 kb inversion clade</taxon>
        <taxon>dalbergioids sensu lato</taxon>
        <taxon>Dalbergieae</taxon>
        <taxon>Pterocarpus clade</taxon>
        <taxon>Stylosanthes</taxon>
    </lineage>
</organism>
<dbReference type="Proteomes" id="UP001341840">
    <property type="component" value="Unassembled WGS sequence"/>
</dbReference>
<feature type="region of interest" description="Disordered" evidence="1">
    <location>
        <begin position="1"/>
        <end position="38"/>
    </location>
</feature>
<accession>A0ABU6WVM8</accession>
<feature type="non-terminal residue" evidence="2">
    <location>
        <position position="113"/>
    </location>
</feature>
<dbReference type="EMBL" id="JASCZI010182673">
    <property type="protein sequence ID" value="MED6188390.1"/>
    <property type="molecule type" value="Genomic_DNA"/>
</dbReference>
<evidence type="ECO:0000256" key="1">
    <source>
        <dbReference type="SAM" id="MobiDB-lite"/>
    </source>
</evidence>
<name>A0ABU6WVM8_9FABA</name>
<gene>
    <name evidence="2" type="ORF">PIB30_085535</name>
</gene>
<evidence type="ECO:0000313" key="2">
    <source>
        <dbReference type="EMBL" id="MED6188390.1"/>
    </source>
</evidence>
<feature type="compositionally biased region" description="Polar residues" evidence="1">
    <location>
        <begin position="21"/>
        <end position="35"/>
    </location>
</feature>
<reference evidence="2 3" key="1">
    <citation type="journal article" date="2023" name="Plants (Basel)">
        <title>Bridging the Gap: Combining Genomics and Transcriptomics Approaches to Understand Stylosanthes scabra, an Orphan Legume from the Brazilian Caatinga.</title>
        <authorList>
            <person name="Ferreira-Neto J.R.C."/>
            <person name="da Silva M.D."/>
            <person name="Binneck E."/>
            <person name="de Melo N.F."/>
            <person name="da Silva R.H."/>
            <person name="de Melo A.L.T.M."/>
            <person name="Pandolfi V."/>
            <person name="Bustamante F.O."/>
            <person name="Brasileiro-Vidal A.C."/>
            <person name="Benko-Iseppon A.M."/>
        </authorList>
    </citation>
    <scope>NUCLEOTIDE SEQUENCE [LARGE SCALE GENOMIC DNA]</scope>
    <source>
        <tissue evidence="2">Leaves</tissue>
    </source>
</reference>
<protein>
    <submittedName>
        <fullName evidence="2">Uncharacterized protein</fullName>
    </submittedName>
</protein>
<evidence type="ECO:0000313" key="3">
    <source>
        <dbReference type="Proteomes" id="UP001341840"/>
    </source>
</evidence>